<dbReference type="Pfam" id="PF00389">
    <property type="entry name" value="2-Hacid_dh"/>
    <property type="match status" value="1"/>
</dbReference>
<evidence type="ECO:0000259" key="5">
    <source>
        <dbReference type="Pfam" id="PF00389"/>
    </source>
</evidence>
<gene>
    <name evidence="7" type="ORF">I8J34_00055</name>
</gene>
<name>A0A944HAM5_DENI1</name>
<dbReference type="GO" id="GO:0030267">
    <property type="term" value="F:glyoxylate reductase (NADPH) activity"/>
    <property type="evidence" value="ECO:0007669"/>
    <property type="project" value="TreeGrafter"/>
</dbReference>
<sequence length="312" mass="32990">MKIPLLQTSALSPALDAALADAYDVHRLWEQDDTAAYLARHGARIEAIATSAPVGASAELIAALPALRVISCRGVGLDKIDLQAARERGIAVSGTFGVLTDCVADLAFGLMIDVARRISAADRFVRDGRWQREKFALTRRISGKRLGIVGLGQIGRAIALRAGGFGMRVRYTGRKPVDGVDYGFEPDVVALAYWADFLVVSVSGGPQTRHLIGASVLDALGAEGFLINIARGTVVDQAALVAALSARTIAGAGLDVLEGEPDVPGELLVLDNVVLTPHMASGTRETRQAMEALLLENLQAFFRTGKLVTPAL</sequence>
<dbReference type="GO" id="GO:0016618">
    <property type="term" value="F:hydroxypyruvate reductase [NAD(P)H] activity"/>
    <property type="evidence" value="ECO:0007669"/>
    <property type="project" value="TreeGrafter"/>
</dbReference>
<dbReference type="RefSeq" id="WP_214359315.1">
    <property type="nucleotide sequence ID" value="NZ_JAEKFT010000001.1"/>
</dbReference>
<dbReference type="SUPFAM" id="SSF51735">
    <property type="entry name" value="NAD(P)-binding Rossmann-fold domains"/>
    <property type="match status" value="1"/>
</dbReference>
<dbReference type="Proteomes" id="UP000694660">
    <property type="component" value="Unassembled WGS sequence"/>
</dbReference>
<dbReference type="AlphaFoldDB" id="A0A944HAM5"/>
<dbReference type="SUPFAM" id="SSF52283">
    <property type="entry name" value="Formate/glycerate dehydrogenase catalytic domain-like"/>
    <property type="match status" value="1"/>
</dbReference>
<organism evidence="7 8">
    <name type="scientific">Denitromonas iodatirespirans</name>
    <dbReference type="NCBI Taxonomy" id="2795389"/>
    <lineage>
        <taxon>Bacteria</taxon>
        <taxon>Pseudomonadati</taxon>
        <taxon>Pseudomonadota</taxon>
        <taxon>Betaproteobacteria</taxon>
        <taxon>Rhodocyclales</taxon>
        <taxon>Zoogloeaceae</taxon>
        <taxon>Denitromonas</taxon>
    </lineage>
</organism>
<keyword evidence="3" id="KW-0520">NAD</keyword>
<keyword evidence="1" id="KW-0521">NADP</keyword>
<dbReference type="GO" id="GO:0051287">
    <property type="term" value="F:NAD binding"/>
    <property type="evidence" value="ECO:0007669"/>
    <property type="project" value="InterPro"/>
</dbReference>
<proteinExistence type="inferred from homology"/>
<dbReference type="EMBL" id="JAEKFT010000001">
    <property type="protein sequence ID" value="MBT0959546.1"/>
    <property type="molecule type" value="Genomic_DNA"/>
</dbReference>
<keyword evidence="8" id="KW-1185">Reference proteome</keyword>
<evidence type="ECO:0000256" key="4">
    <source>
        <dbReference type="RuleBase" id="RU003719"/>
    </source>
</evidence>
<evidence type="ECO:0000256" key="3">
    <source>
        <dbReference type="ARBA" id="ARBA00023027"/>
    </source>
</evidence>
<protein>
    <submittedName>
        <fullName evidence="7">2-hydroxyacid dehydrogenase</fullName>
    </submittedName>
</protein>
<dbReference type="FunFam" id="3.40.50.720:FF:000213">
    <property type="entry name" value="Putative 2-hydroxyacid dehydrogenase"/>
    <property type="match status" value="1"/>
</dbReference>
<feature type="domain" description="D-isomer specific 2-hydroxyacid dehydrogenase NAD-binding" evidence="6">
    <location>
        <begin position="108"/>
        <end position="280"/>
    </location>
</feature>
<dbReference type="InterPro" id="IPR006139">
    <property type="entry name" value="D-isomer_2_OHA_DH_cat_dom"/>
</dbReference>
<keyword evidence="2 4" id="KW-0560">Oxidoreductase</keyword>
<dbReference type="PANTHER" id="PTHR10996:SF178">
    <property type="entry name" value="2-HYDROXYACID DEHYDROGENASE YGL185C-RELATED"/>
    <property type="match status" value="1"/>
</dbReference>
<evidence type="ECO:0000259" key="6">
    <source>
        <dbReference type="Pfam" id="PF02826"/>
    </source>
</evidence>
<comment type="caution">
    <text evidence="7">The sequence shown here is derived from an EMBL/GenBank/DDBJ whole genome shotgun (WGS) entry which is preliminary data.</text>
</comment>
<dbReference type="InterPro" id="IPR006140">
    <property type="entry name" value="D-isomer_DH_NAD-bd"/>
</dbReference>
<dbReference type="PANTHER" id="PTHR10996">
    <property type="entry name" value="2-HYDROXYACID DEHYDROGENASE-RELATED"/>
    <property type="match status" value="1"/>
</dbReference>
<dbReference type="Pfam" id="PF02826">
    <property type="entry name" value="2-Hacid_dh_C"/>
    <property type="match status" value="1"/>
</dbReference>
<dbReference type="Gene3D" id="3.40.50.720">
    <property type="entry name" value="NAD(P)-binding Rossmann-like Domain"/>
    <property type="match status" value="2"/>
</dbReference>
<evidence type="ECO:0000256" key="1">
    <source>
        <dbReference type="ARBA" id="ARBA00022857"/>
    </source>
</evidence>
<dbReference type="InterPro" id="IPR050223">
    <property type="entry name" value="D-isomer_2-hydroxyacid_DH"/>
</dbReference>
<accession>A0A944HAM5</accession>
<dbReference type="GO" id="GO:0005829">
    <property type="term" value="C:cytosol"/>
    <property type="evidence" value="ECO:0007669"/>
    <property type="project" value="TreeGrafter"/>
</dbReference>
<evidence type="ECO:0000256" key="2">
    <source>
        <dbReference type="ARBA" id="ARBA00023002"/>
    </source>
</evidence>
<feature type="domain" description="D-isomer specific 2-hydroxyacid dehydrogenase catalytic" evidence="5">
    <location>
        <begin position="24"/>
        <end position="307"/>
    </location>
</feature>
<dbReference type="InterPro" id="IPR036291">
    <property type="entry name" value="NAD(P)-bd_dom_sf"/>
</dbReference>
<reference evidence="8" key="1">
    <citation type="journal article" date="2022" name="ISME J.">
        <title>Genetic and phylogenetic analysis of dissimilatory iodate-reducing bacteria identifies potential niches across the world's oceans.</title>
        <authorList>
            <person name="Reyes-Umana V."/>
            <person name="Henning Z."/>
            <person name="Lee K."/>
            <person name="Barnum T.P."/>
            <person name="Coates J.D."/>
        </authorList>
    </citation>
    <scope>NUCLEOTIDE SEQUENCE [LARGE SCALE GENOMIC DNA]</scope>
    <source>
        <strain evidence="8">IR12</strain>
    </source>
</reference>
<evidence type="ECO:0000313" key="8">
    <source>
        <dbReference type="Proteomes" id="UP000694660"/>
    </source>
</evidence>
<dbReference type="CDD" id="cd12156">
    <property type="entry name" value="HPPR"/>
    <property type="match status" value="1"/>
</dbReference>
<evidence type="ECO:0000313" key="7">
    <source>
        <dbReference type="EMBL" id="MBT0959546.1"/>
    </source>
</evidence>
<comment type="similarity">
    <text evidence="4">Belongs to the D-isomer specific 2-hydroxyacid dehydrogenase family.</text>
</comment>